<dbReference type="Proteomes" id="UP000245956">
    <property type="component" value="Unassembled WGS sequence"/>
</dbReference>
<dbReference type="GeneID" id="28885172"/>
<accession>A0A179GLK4</accession>
<sequence length="172" mass="18483">MKPWAIILVASAALAAAKPTVYLIRHGEKPADGGDGLSEKGKQRAQCLRQVFGAGSPYNIGYIMVQTPKADGGRARPRDTVAPLAADLGIKIDLSCDRDDTECVQDVVDGYKGNGNILICWEHKMLNNIAEALGAKKVDNYPDGNFNLIWTQPAPYTKIVKVSSEACPGLDN</sequence>
<reference evidence="2 8" key="5">
    <citation type="journal article" date="2024" name="Microbiol. Resour. Announc.">
        <title>Genome annotations for the ascomycete fungi Trichoderma harzianum, Trichoderma aggressivum, and Purpureocillium lilacinum.</title>
        <authorList>
            <person name="Beijen E.P.W."/>
            <person name="Ohm R.A."/>
        </authorList>
    </citation>
    <scope>NUCLEOTIDE SEQUENCE [LARGE SCALE GENOMIC DNA]</scope>
    <source>
        <strain evidence="2 8">CBS 150709</strain>
    </source>
</reference>
<reference evidence="5" key="1">
    <citation type="submission" date="2015-05" db="EMBL/GenBank/DDBJ databases">
        <authorList>
            <person name="Wang D.B."/>
            <person name="Wang M."/>
        </authorList>
    </citation>
    <scope>NUCLEOTIDE SEQUENCE</scope>
    <source>
        <strain evidence="5">36-1</strain>
    </source>
</reference>
<feature type="chain" id="PRO_5010456025" evidence="1">
    <location>
        <begin position="18"/>
        <end position="172"/>
    </location>
</feature>
<feature type="signal peptide" evidence="1">
    <location>
        <begin position="1"/>
        <end position="17"/>
    </location>
</feature>
<evidence type="ECO:0000313" key="3">
    <source>
        <dbReference type="EMBL" id="OAQ78388.1"/>
    </source>
</evidence>
<comment type="caution">
    <text evidence="3">The sequence shown here is derived from an EMBL/GenBank/DDBJ whole genome shotgun (WGS) entry which is preliminary data.</text>
</comment>
<organism evidence="3 6">
    <name type="scientific">Purpureocillium lilacinum</name>
    <name type="common">Paecilomyces lilacinus</name>
    <dbReference type="NCBI Taxonomy" id="33203"/>
    <lineage>
        <taxon>Eukaryota</taxon>
        <taxon>Fungi</taxon>
        <taxon>Dikarya</taxon>
        <taxon>Ascomycota</taxon>
        <taxon>Pezizomycotina</taxon>
        <taxon>Sordariomycetes</taxon>
        <taxon>Hypocreomycetidae</taxon>
        <taxon>Hypocreales</taxon>
        <taxon>Ophiocordycipitaceae</taxon>
        <taxon>Purpureocillium</taxon>
    </lineage>
</organism>
<dbReference type="RefSeq" id="XP_018182597.1">
    <property type="nucleotide sequence ID" value="XM_018320123.1"/>
</dbReference>
<dbReference type="OrthoDB" id="425925at2759"/>
<proteinExistence type="predicted"/>
<name>A0A179GLK4_PURLI</name>
<keyword evidence="8" id="KW-1185">Reference proteome</keyword>
<evidence type="ECO:0000313" key="5">
    <source>
        <dbReference type="EMBL" id="PWI76814.1"/>
    </source>
</evidence>
<evidence type="ECO:0000313" key="2">
    <source>
        <dbReference type="EMBL" id="KAK4092199.1"/>
    </source>
</evidence>
<evidence type="ECO:0000256" key="1">
    <source>
        <dbReference type="SAM" id="SignalP"/>
    </source>
</evidence>
<dbReference type="Gene3D" id="3.40.50.1240">
    <property type="entry name" value="Phosphoglycerate mutase-like"/>
    <property type="match status" value="1"/>
</dbReference>
<evidence type="ECO:0000313" key="7">
    <source>
        <dbReference type="Proteomes" id="UP000245956"/>
    </source>
</evidence>
<gene>
    <name evidence="5" type="ORF">PCL_04008</name>
    <name evidence="2" type="ORF">Purlil1_3452</name>
    <name evidence="3" type="ORF">VFPBJ_06509</name>
    <name evidence="4" type="ORF">VFPFJ_03041</name>
</gene>
<dbReference type="EMBL" id="LCWV01000001">
    <property type="protein sequence ID" value="PWI76814.1"/>
    <property type="molecule type" value="Genomic_DNA"/>
</dbReference>
<reference evidence="3 6" key="3">
    <citation type="submission" date="2016-01" db="EMBL/GenBank/DDBJ databases">
        <title>Biosynthesis of antibiotic leucinostatins and their inhibition on Phytophthora in bio-control Purpureocillium lilacinum.</title>
        <authorList>
            <person name="Wang G."/>
            <person name="Liu Z."/>
            <person name="Lin R."/>
            <person name="Li E."/>
            <person name="Mao Z."/>
            <person name="Ling J."/>
            <person name="Yin W."/>
            <person name="Xie B."/>
        </authorList>
    </citation>
    <scope>NUCLEOTIDE SEQUENCE [LARGE SCALE GENOMIC DNA]</scope>
    <source>
        <strain evidence="3">PLBJ-1</strain>
        <strain evidence="4">PLFJ-1</strain>
    </source>
</reference>
<evidence type="ECO:0000313" key="8">
    <source>
        <dbReference type="Proteomes" id="UP001287286"/>
    </source>
</evidence>
<dbReference type="InterPro" id="IPR029033">
    <property type="entry name" value="His_PPase_superfam"/>
</dbReference>
<dbReference type="KEGG" id="plj:28885172"/>
<dbReference type="OMA" id="ICWEHKA"/>
<dbReference type="STRING" id="33203.A0A179GLK4"/>
<dbReference type="EMBL" id="LSBH01000005">
    <property type="protein sequence ID" value="OAQ78388.1"/>
    <property type="molecule type" value="Genomic_DNA"/>
</dbReference>
<dbReference type="Proteomes" id="UP000078240">
    <property type="component" value="Unassembled WGS sequence"/>
</dbReference>
<dbReference type="AlphaFoldDB" id="A0A179GLK4"/>
<dbReference type="Proteomes" id="UP000078340">
    <property type="component" value="Unassembled WGS sequence"/>
</dbReference>
<dbReference type="SUPFAM" id="SSF53254">
    <property type="entry name" value="Phosphoglycerate mutase-like"/>
    <property type="match status" value="1"/>
</dbReference>
<reference evidence="2" key="4">
    <citation type="submission" date="2023-11" db="EMBL/GenBank/DDBJ databases">
        <authorList>
            <person name="Beijen E."/>
            <person name="Ohm R.A."/>
        </authorList>
    </citation>
    <scope>NUCLEOTIDE SEQUENCE</scope>
    <source>
        <strain evidence="2">CBS 150709</strain>
    </source>
</reference>
<dbReference type="Proteomes" id="UP001287286">
    <property type="component" value="Unassembled WGS sequence"/>
</dbReference>
<reference evidence="5 7" key="2">
    <citation type="journal article" date="2016" name="Front. Microbiol.">
        <title>Genome and transcriptome sequences reveal the specific parasitism of the nematophagous Purpureocillium lilacinum 36-1.</title>
        <authorList>
            <person name="Xie J."/>
            <person name="Li S."/>
            <person name="Mo C."/>
            <person name="Xiao X."/>
            <person name="Peng D."/>
            <person name="Wang G."/>
            <person name="Xiao Y."/>
        </authorList>
    </citation>
    <scope>NUCLEOTIDE SEQUENCE [LARGE SCALE GENOMIC DNA]</scope>
    <source>
        <strain evidence="5 7">36-1</strain>
    </source>
</reference>
<dbReference type="EMBL" id="LSBI01000002">
    <property type="protein sequence ID" value="OAQ93878.1"/>
    <property type="molecule type" value="Genomic_DNA"/>
</dbReference>
<dbReference type="EMBL" id="JAWRVI010000009">
    <property type="protein sequence ID" value="KAK4092199.1"/>
    <property type="molecule type" value="Genomic_DNA"/>
</dbReference>
<evidence type="ECO:0000313" key="4">
    <source>
        <dbReference type="EMBL" id="OAQ93878.1"/>
    </source>
</evidence>
<keyword evidence="1" id="KW-0732">Signal</keyword>
<evidence type="ECO:0000313" key="6">
    <source>
        <dbReference type="Proteomes" id="UP000078240"/>
    </source>
</evidence>
<protein>
    <submittedName>
        <fullName evidence="3">Phosphoglycerate mutase family protein</fullName>
    </submittedName>
</protein>